<keyword evidence="2" id="KW-1185">Reference proteome</keyword>
<name>A0ABU5CS08_9BACI</name>
<dbReference type="RefSeq" id="WP_320379969.1">
    <property type="nucleotide sequence ID" value="NZ_JAWDIQ010000002.1"/>
</dbReference>
<protein>
    <submittedName>
        <fullName evidence="1">Uncharacterized protein</fullName>
    </submittedName>
</protein>
<evidence type="ECO:0000313" key="1">
    <source>
        <dbReference type="EMBL" id="MDY0409159.1"/>
    </source>
</evidence>
<sequence length="197" mass="23160">MRYVKFQDYIQAMQSLCSNRKLTKQDLLNRKFLIETDKNLSMYYAPHNDYINRHAKIVIVGITPGWQQMKVAYEQAVKSIQLGHSQEHVTKHAKVAASFTGSMRKNIITMLDQCGVPEKLHINRSATLFEENRSLLHTTSIIKYPTFYHEKNYTGYQPTIKQSTLLSTYVNEVFQKSYVKCTKKSLLFRLEKWWNKL</sequence>
<comment type="caution">
    <text evidence="1">The sequence shown here is derived from an EMBL/GenBank/DDBJ whole genome shotgun (WGS) entry which is preliminary data.</text>
</comment>
<accession>A0ABU5CS08</accession>
<reference evidence="1 2" key="1">
    <citation type="submission" date="2023-10" db="EMBL/GenBank/DDBJ databases">
        <title>Virgibacillus soli CC-YMP-6 genome.</title>
        <authorList>
            <person name="Miliotis G."/>
            <person name="Sengupta P."/>
            <person name="Hameed A."/>
            <person name="Chuvochina M."/>
            <person name="Mcdonagh F."/>
            <person name="Simpson A.C."/>
            <person name="Singh N.K."/>
            <person name="Rekha P.D."/>
            <person name="Raman K."/>
            <person name="Hugenholtz P."/>
            <person name="Venkateswaran K."/>
        </authorList>
    </citation>
    <scope>NUCLEOTIDE SEQUENCE [LARGE SCALE GENOMIC DNA]</scope>
    <source>
        <strain evidence="1 2">CC-YMP-6</strain>
    </source>
</reference>
<evidence type="ECO:0000313" key="2">
    <source>
        <dbReference type="Proteomes" id="UP001275315"/>
    </source>
</evidence>
<dbReference type="EMBL" id="JAWDIQ010000002">
    <property type="protein sequence ID" value="MDY0409159.1"/>
    <property type="molecule type" value="Genomic_DNA"/>
</dbReference>
<dbReference type="Proteomes" id="UP001275315">
    <property type="component" value="Unassembled WGS sequence"/>
</dbReference>
<organism evidence="1 2">
    <name type="scientific">Paracerasibacillus soli</name>
    <dbReference type="NCBI Taxonomy" id="480284"/>
    <lineage>
        <taxon>Bacteria</taxon>
        <taxon>Bacillati</taxon>
        <taxon>Bacillota</taxon>
        <taxon>Bacilli</taxon>
        <taxon>Bacillales</taxon>
        <taxon>Bacillaceae</taxon>
        <taxon>Paracerasibacillus</taxon>
    </lineage>
</organism>
<gene>
    <name evidence="1" type="ORF">RWD45_12050</name>
</gene>
<proteinExistence type="predicted"/>